<proteinExistence type="predicted"/>
<dbReference type="Proteomes" id="UP000258309">
    <property type="component" value="Unassembled WGS sequence"/>
</dbReference>
<keyword evidence="2" id="KW-1185">Reference proteome</keyword>
<evidence type="ECO:0000313" key="2">
    <source>
        <dbReference type="Proteomes" id="UP000258309"/>
    </source>
</evidence>
<name>A0A3E2GU00_SCYLI</name>
<accession>A0A3E2GU00</accession>
<gene>
    <name evidence="1" type="ORF">B7463_g11741</name>
</gene>
<comment type="caution">
    <text evidence="1">The sequence shown here is derived from an EMBL/GenBank/DDBJ whole genome shotgun (WGS) entry which is preliminary data.</text>
</comment>
<dbReference type="OrthoDB" id="3550442at2759"/>
<organism evidence="1 2">
    <name type="scientific">Scytalidium lignicola</name>
    <name type="common">Hyphomycete</name>
    <dbReference type="NCBI Taxonomy" id="5539"/>
    <lineage>
        <taxon>Eukaryota</taxon>
        <taxon>Fungi</taxon>
        <taxon>Dikarya</taxon>
        <taxon>Ascomycota</taxon>
        <taxon>Pezizomycotina</taxon>
        <taxon>Leotiomycetes</taxon>
        <taxon>Leotiomycetes incertae sedis</taxon>
        <taxon>Scytalidium</taxon>
    </lineage>
</organism>
<evidence type="ECO:0000313" key="1">
    <source>
        <dbReference type="EMBL" id="RFU24599.1"/>
    </source>
</evidence>
<reference evidence="1 2" key="1">
    <citation type="submission" date="2018-05" db="EMBL/GenBank/DDBJ databases">
        <title>Draft genome sequence of Scytalidium lignicola DSM 105466, a ubiquitous saprotrophic fungus.</title>
        <authorList>
            <person name="Buettner E."/>
            <person name="Gebauer A.M."/>
            <person name="Hofrichter M."/>
            <person name="Liers C."/>
            <person name="Kellner H."/>
        </authorList>
    </citation>
    <scope>NUCLEOTIDE SEQUENCE [LARGE SCALE GENOMIC DNA]</scope>
    <source>
        <strain evidence="1 2">DSM 105466</strain>
    </source>
</reference>
<dbReference type="OMA" id="YIWNTPA"/>
<dbReference type="EMBL" id="NCSJ02000426">
    <property type="protein sequence ID" value="RFU24599.1"/>
    <property type="molecule type" value="Genomic_DNA"/>
</dbReference>
<protein>
    <submittedName>
        <fullName evidence="1">Uncharacterized protein</fullName>
    </submittedName>
</protein>
<sequence>MHSDCFELFIQECILDQALDRLWIAIAWKNPWRKAPDLHLHYKTNIASSSLQVAEKYCKLPLRSLPPELVQMIQNYSESSLFWRYISAVGFSYQLSTTTSNSLESVPLCQLSAWQRGGRPIVAEASAGHIIRLTIDSYGIRELEKLLESPPYNGSRFDNVAFIIQKESCLSGVIAKFKHGLLRLELPEARAGLQIWDTPTPPDLEHCTFCPANITASTRFHTINLRKTTGITFFFCHGEVYAIHAHTPTLPYAKKTLEHLSSRRQRSVIWVYIPISPSDQVAAFGVQLKRSIGHFVTGQPRFLFRMRLAGDISVGPYHSGATQDFILSNSPPMTLIYNAADLQPISVIGAYPKHESRPIAPFRHPAPDEPPFRDAYFSSAPLEKVTRVQVFYGEENTYCRGILFKYENGAQQAVGQCRLGIDPHKTCVKPSSFCFTYESYYRPRTEVRLQTVKVEFTCEAEHNYDKDHWTCFTMSGMLRFWFTDEESRLNVTID</sequence>
<feature type="non-terminal residue" evidence="1">
    <location>
        <position position="494"/>
    </location>
</feature>
<feature type="non-terminal residue" evidence="1">
    <location>
        <position position="1"/>
    </location>
</feature>
<dbReference type="STRING" id="5539.A0A3E2GU00"/>
<dbReference type="AlphaFoldDB" id="A0A3E2GU00"/>